<dbReference type="EMBL" id="JACHGI010000002">
    <property type="protein sequence ID" value="MBB6465579.1"/>
    <property type="molecule type" value="Genomic_DNA"/>
</dbReference>
<dbReference type="Proteomes" id="UP000532373">
    <property type="component" value="Unassembled WGS sequence"/>
</dbReference>
<proteinExistence type="predicted"/>
<name>A0A8E2BBX2_9HYPH</name>
<organism evidence="1 2">
    <name type="scientific">Aminobacter carboxidus</name>
    <dbReference type="NCBI Taxonomy" id="376165"/>
    <lineage>
        <taxon>Bacteria</taxon>
        <taxon>Pseudomonadati</taxon>
        <taxon>Pseudomonadota</taxon>
        <taxon>Alphaproteobacteria</taxon>
        <taxon>Hyphomicrobiales</taxon>
        <taxon>Phyllobacteriaceae</taxon>
        <taxon>Aminobacter</taxon>
    </lineage>
</organism>
<gene>
    <name evidence="1" type="ORF">HNQ96_001437</name>
</gene>
<dbReference type="RefSeq" id="WP_184768089.1">
    <property type="nucleotide sequence ID" value="NZ_JACHGI010000002.1"/>
</dbReference>
<comment type="caution">
    <text evidence="1">The sequence shown here is derived from an EMBL/GenBank/DDBJ whole genome shotgun (WGS) entry which is preliminary data.</text>
</comment>
<evidence type="ECO:0000313" key="1">
    <source>
        <dbReference type="EMBL" id="MBB6465579.1"/>
    </source>
</evidence>
<evidence type="ECO:0000313" key="2">
    <source>
        <dbReference type="Proteomes" id="UP000532373"/>
    </source>
</evidence>
<reference evidence="1 2" key="1">
    <citation type="submission" date="2020-08" db="EMBL/GenBank/DDBJ databases">
        <title>Genomic Encyclopedia of Type Strains, Phase IV (KMG-IV): sequencing the most valuable type-strain genomes for metagenomic binning, comparative biology and taxonomic classification.</title>
        <authorList>
            <person name="Goeker M."/>
        </authorList>
    </citation>
    <scope>NUCLEOTIDE SEQUENCE [LARGE SCALE GENOMIC DNA]</scope>
    <source>
        <strain evidence="1 2">DSM 17454</strain>
    </source>
</reference>
<sequence length="315" mass="34959">MLQKNKRHILFFDLVMAPHPSDAPAIELDVLTPFLQARCDAGEAVEVIDAERRIIRLSSMKPTTLANGTPAIAMLFCLGDRDKADTGVTHFDTGAIRIFEKQEGEVGGLSVHAVVSLKPTKEKGHLYRAVLEDVSGFGRTPIQSFLRSQFKIICDDHEFTFPRDDKRPIKTRPMVELTGHASDKLKTSLEEGKLLHIELVDYVEVDFGMDEGKFLKTARRGLNVSVSKALPQGEALKVVEKVRIWANTNGYDTMRVRWKDASSSRPQSAKVDTAKADAGEAFFIKTAEVSFATPLPDICAEMSDELIAEMKKVLT</sequence>
<accession>A0A8E2BBX2</accession>
<protein>
    <submittedName>
        <fullName evidence="1">Uncharacterized protein</fullName>
    </submittedName>
</protein>
<dbReference type="AlphaFoldDB" id="A0A8E2BBX2"/>